<dbReference type="GO" id="GO:0016799">
    <property type="term" value="F:hydrolase activity, hydrolyzing N-glycosyl compounds"/>
    <property type="evidence" value="ECO:0007669"/>
    <property type="project" value="InterPro"/>
</dbReference>
<dbReference type="PANTHER" id="PTHR46190:SF1">
    <property type="entry name" value="SI:CH211-201H21.5"/>
    <property type="match status" value="1"/>
</dbReference>
<dbReference type="AlphaFoldDB" id="A0A5C0SF71"/>
<feature type="domain" description="Inosine/uridine-preferring nucleoside hydrolase" evidence="1">
    <location>
        <begin position="4"/>
        <end position="264"/>
    </location>
</feature>
<sequence length="290" mass="32833">MHKIIYDCDNTMGVKERDVDDGLTLLYLLGRNDIDLLGVTTTYGNSTIDIVHNNTIQMFQDLGINNIPLHKGAPSPNHRQSAAAEFLVDMTKKYPGEITLLATGSLTNLYGAYKLDNNFFDNLKEIVLMGGIVKPLIINGKNLDELNFSCDPEATYKVLSSNAKVTILTGHICLQAVFGEAEFDRLMNNESIKIYQYIKQKTLPWYEFIMKEFGIKGFYNWDVVSAVYVTNPELFDENFQKVISSTEDLKTGYLKIDPDSSTGYVVNIPTIIKDIHKFNEIIFEAWKNVN</sequence>
<organism evidence="2 3">
    <name type="scientific">Crassaminicella thermophila</name>
    <dbReference type="NCBI Taxonomy" id="2599308"/>
    <lineage>
        <taxon>Bacteria</taxon>
        <taxon>Bacillati</taxon>
        <taxon>Bacillota</taxon>
        <taxon>Clostridia</taxon>
        <taxon>Eubacteriales</taxon>
        <taxon>Clostridiaceae</taxon>
        <taxon>Crassaminicella</taxon>
    </lineage>
</organism>
<dbReference type="InterPro" id="IPR052775">
    <property type="entry name" value="IUN_hydrolase"/>
</dbReference>
<evidence type="ECO:0000313" key="3">
    <source>
        <dbReference type="Proteomes" id="UP000324646"/>
    </source>
</evidence>
<keyword evidence="3" id="KW-1185">Reference proteome</keyword>
<dbReference type="SUPFAM" id="SSF53590">
    <property type="entry name" value="Nucleoside hydrolase"/>
    <property type="match status" value="1"/>
</dbReference>
<evidence type="ECO:0000313" key="2">
    <source>
        <dbReference type="EMBL" id="QEK12991.1"/>
    </source>
</evidence>
<name>A0A5C0SF71_CRATE</name>
<gene>
    <name evidence="2" type="ORF">FQB35_12040</name>
</gene>
<dbReference type="Pfam" id="PF01156">
    <property type="entry name" value="IU_nuc_hydro"/>
    <property type="match status" value="1"/>
</dbReference>
<proteinExistence type="predicted"/>
<keyword evidence="2" id="KW-0378">Hydrolase</keyword>
<dbReference type="Proteomes" id="UP000324646">
    <property type="component" value="Chromosome"/>
</dbReference>
<reference evidence="2 3" key="1">
    <citation type="submission" date="2019-07" db="EMBL/GenBank/DDBJ databases">
        <title>Complete genome of Crassaminicella thermophila SY095.</title>
        <authorList>
            <person name="Li X."/>
        </authorList>
    </citation>
    <scope>NUCLEOTIDE SEQUENCE [LARGE SCALE GENOMIC DNA]</scope>
    <source>
        <strain evidence="2 3">SY095</strain>
    </source>
</reference>
<dbReference type="OrthoDB" id="9797882at2"/>
<dbReference type="InterPro" id="IPR036452">
    <property type="entry name" value="Ribo_hydro-like"/>
</dbReference>
<dbReference type="PANTHER" id="PTHR46190">
    <property type="entry name" value="SI:CH211-201H21.5-RELATED"/>
    <property type="match status" value="1"/>
</dbReference>
<accession>A0A5C0SF71</accession>
<protein>
    <submittedName>
        <fullName evidence="2">Nucleoside hydrolase</fullName>
    </submittedName>
</protein>
<dbReference type="InterPro" id="IPR001910">
    <property type="entry name" value="Inosine/uridine_hydrolase_dom"/>
</dbReference>
<dbReference type="KEGG" id="crs:FQB35_12040"/>
<dbReference type="Gene3D" id="3.90.245.10">
    <property type="entry name" value="Ribonucleoside hydrolase-like"/>
    <property type="match status" value="1"/>
</dbReference>
<evidence type="ECO:0000259" key="1">
    <source>
        <dbReference type="Pfam" id="PF01156"/>
    </source>
</evidence>
<dbReference type="EMBL" id="CP042243">
    <property type="protein sequence ID" value="QEK12991.1"/>
    <property type="molecule type" value="Genomic_DNA"/>
</dbReference>
<dbReference type="RefSeq" id="WP_148810127.1">
    <property type="nucleotide sequence ID" value="NZ_CP042243.1"/>
</dbReference>